<dbReference type="GO" id="GO:0046872">
    <property type="term" value="F:metal ion binding"/>
    <property type="evidence" value="ECO:0007669"/>
    <property type="project" value="UniProtKB-KW"/>
</dbReference>
<gene>
    <name evidence="3" type="ORF">B5C08_04570</name>
</gene>
<dbReference type="Proteomes" id="UP000218335">
    <property type="component" value="Unassembled WGS sequence"/>
</dbReference>
<dbReference type="PANTHER" id="PTHR33542">
    <property type="entry name" value="SIROHYDROCHLORIN FERROCHELATASE, CHLOROPLASTIC"/>
    <property type="match status" value="1"/>
</dbReference>
<protein>
    <submittedName>
        <fullName evidence="3">Sirohydrochlorin ferrochelatase</fullName>
    </submittedName>
</protein>
<dbReference type="SUPFAM" id="SSF53800">
    <property type="entry name" value="Chelatase"/>
    <property type="match status" value="1"/>
</dbReference>
<evidence type="ECO:0000256" key="1">
    <source>
        <dbReference type="ARBA" id="ARBA00022723"/>
    </source>
</evidence>
<keyword evidence="1" id="KW-0479">Metal-binding</keyword>
<dbReference type="GO" id="GO:0016829">
    <property type="term" value="F:lyase activity"/>
    <property type="evidence" value="ECO:0007669"/>
    <property type="project" value="UniProtKB-KW"/>
</dbReference>
<dbReference type="InterPro" id="IPR002762">
    <property type="entry name" value="CbiX-like"/>
</dbReference>
<dbReference type="Pfam" id="PF01903">
    <property type="entry name" value="CbiX"/>
    <property type="match status" value="1"/>
</dbReference>
<dbReference type="AlphaFoldDB" id="A0A2A4GYD4"/>
<accession>A0A2A4GYD4</accession>
<comment type="caution">
    <text evidence="3">The sequence shown here is derived from an EMBL/GenBank/DDBJ whole genome shotgun (WGS) entry which is preliminary data.</text>
</comment>
<dbReference type="CDD" id="cd03416">
    <property type="entry name" value="CbiX_SirB_N"/>
    <property type="match status" value="1"/>
</dbReference>
<dbReference type="Gene3D" id="3.40.50.1400">
    <property type="match status" value="2"/>
</dbReference>
<keyword evidence="2" id="KW-0456">Lyase</keyword>
<evidence type="ECO:0000313" key="4">
    <source>
        <dbReference type="Proteomes" id="UP000218335"/>
    </source>
</evidence>
<proteinExistence type="predicted"/>
<evidence type="ECO:0000313" key="3">
    <source>
        <dbReference type="EMBL" id="PCF55740.1"/>
    </source>
</evidence>
<sequence>MRKVIFVVHGMRKGQLNETLTQFVAQLFEAEQMDFAIAFLESETASLPTVIEDQVNQGATELFLVPLLFFSASHYYEDIVDSLEDWRQLYPQTTFHLALPLGTHPKMKIWVAAQMARYLDETVKDTAVVVLAHGSARFNEPDIALETIANELSTASRPCYPCMVYGKLNYEKVLAELAQRWPKLLIIPYFFYDGYLVKRTKQRIGALDLPCDVTFTTAINFHPVLKEVILHRLEGCGGVTPCILSS</sequence>
<reference evidence="3 4" key="1">
    <citation type="journal article" date="2017" name="PLoS ONE">
        <title>Development of a real-time PCR for detection of Staphylococcus pseudintermedius using a novel automated comparison of whole-genome sequences.</title>
        <authorList>
            <person name="Verstappen K.M."/>
            <person name="Huijbregts L."/>
            <person name="Spaninks M."/>
            <person name="Wagenaar J.A."/>
            <person name="Fluit A.C."/>
            <person name="Duim B."/>
        </authorList>
    </citation>
    <scope>NUCLEOTIDE SEQUENCE [LARGE SCALE GENOMIC DNA]</scope>
    <source>
        <strain evidence="3 4">215070706401-1</strain>
    </source>
</reference>
<name>A0A2A4GYD4_9STAP</name>
<evidence type="ECO:0000256" key="2">
    <source>
        <dbReference type="ARBA" id="ARBA00023239"/>
    </source>
</evidence>
<dbReference type="EMBL" id="MWUU01000005">
    <property type="protein sequence ID" value="PCF55740.1"/>
    <property type="molecule type" value="Genomic_DNA"/>
</dbReference>
<organism evidence="3 4">
    <name type="scientific">Staphylococcus delphini</name>
    <dbReference type="NCBI Taxonomy" id="53344"/>
    <lineage>
        <taxon>Bacteria</taxon>
        <taxon>Bacillati</taxon>
        <taxon>Bacillota</taxon>
        <taxon>Bacilli</taxon>
        <taxon>Bacillales</taxon>
        <taxon>Staphylococcaceae</taxon>
        <taxon>Staphylococcus</taxon>
        <taxon>Staphylococcus intermedius group</taxon>
    </lineage>
</organism>
<dbReference type="InterPro" id="IPR050963">
    <property type="entry name" value="Sirohydro_Cobaltochel/CbiX"/>
</dbReference>
<dbReference type="PANTHER" id="PTHR33542:SF3">
    <property type="entry name" value="SIROHYDROCHLORIN FERROCHELATASE, CHLOROPLASTIC"/>
    <property type="match status" value="1"/>
</dbReference>